<dbReference type="InterPro" id="IPR050638">
    <property type="entry name" value="AA-Vitamin_Transporters"/>
</dbReference>
<evidence type="ECO:0000256" key="6">
    <source>
        <dbReference type="ARBA" id="ARBA00023136"/>
    </source>
</evidence>
<keyword evidence="10" id="KW-1185">Reference proteome</keyword>
<feature type="transmembrane region" description="Helical" evidence="7">
    <location>
        <begin position="281"/>
        <end position="299"/>
    </location>
</feature>
<feature type="transmembrane region" description="Helical" evidence="7">
    <location>
        <begin position="256"/>
        <end position="275"/>
    </location>
</feature>
<keyword evidence="6 7" id="KW-0472">Membrane</keyword>
<dbReference type="PANTHER" id="PTHR32322:SF18">
    <property type="entry name" value="S-ADENOSYLMETHIONINE_S-ADENOSYLHOMOCYSTEINE TRANSPORTER"/>
    <property type="match status" value="1"/>
</dbReference>
<feature type="transmembrane region" description="Helical" evidence="7">
    <location>
        <begin position="136"/>
        <end position="156"/>
    </location>
</feature>
<evidence type="ECO:0000256" key="1">
    <source>
        <dbReference type="ARBA" id="ARBA00004651"/>
    </source>
</evidence>
<dbReference type="GO" id="GO:0005886">
    <property type="term" value="C:plasma membrane"/>
    <property type="evidence" value="ECO:0007669"/>
    <property type="project" value="UniProtKB-SubCell"/>
</dbReference>
<evidence type="ECO:0000256" key="3">
    <source>
        <dbReference type="ARBA" id="ARBA00022475"/>
    </source>
</evidence>
<dbReference type="EMBL" id="AEEH01000028">
    <property type="protein sequence ID" value="EFM25647.1"/>
    <property type="molecule type" value="Genomic_DNA"/>
</dbReference>
<dbReference type="HOGENOM" id="CLU_033863_8_1_9"/>
<feature type="transmembrane region" description="Helical" evidence="7">
    <location>
        <begin position="193"/>
        <end position="215"/>
    </location>
</feature>
<evidence type="ECO:0000313" key="9">
    <source>
        <dbReference type="EMBL" id="EFM25647.1"/>
    </source>
</evidence>
<keyword evidence="3" id="KW-1003">Cell membrane</keyword>
<dbReference type="PANTHER" id="PTHR32322">
    <property type="entry name" value="INNER MEMBRANE TRANSPORTER"/>
    <property type="match status" value="1"/>
</dbReference>
<keyword evidence="5 7" id="KW-1133">Transmembrane helix</keyword>
<dbReference type="SUPFAM" id="SSF103481">
    <property type="entry name" value="Multidrug resistance efflux transporter EmrE"/>
    <property type="match status" value="2"/>
</dbReference>
<reference evidence="9 10" key="1">
    <citation type="submission" date="2010-07" db="EMBL/GenBank/DDBJ databases">
        <authorList>
            <person name="Muzny D."/>
            <person name="Qin X."/>
            <person name="Deng J."/>
            <person name="Jiang H."/>
            <person name="Liu Y."/>
            <person name="Qu J."/>
            <person name="Song X.-Z."/>
            <person name="Zhang L."/>
            <person name="Thornton R."/>
            <person name="Coyle M."/>
            <person name="Francisco L."/>
            <person name="Jackson L."/>
            <person name="Javaid M."/>
            <person name="Korchina V."/>
            <person name="Kovar C."/>
            <person name="Mata R."/>
            <person name="Mathew T."/>
            <person name="Ngo R."/>
            <person name="Nguyen L."/>
            <person name="Nguyen N."/>
            <person name="Okwuonu G."/>
            <person name="Ongeri F."/>
            <person name="Pham C."/>
            <person name="Simmons D."/>
            <person name="Wilczek-Boney K."/>
            <person name="Hale W."/>
            <person name="Jakkamsetti A."/>
            <person name="Pham P."/>
            <person name="Ruth R."/>
            <person name="San Lucas F."/>
            <person name="Warren J."/>
            <person name="Zhang J."/>
            <person name="Zhao Z."/>
            <person name="Zhou C."/>
            <person name="Zhu D."/>
            <person name="Lee S."/>
            <person name="Bess C."/>
            <person name="Blankenburg K."/>
            <person name="Forbes L."/>
            <person name="Fu Q."/>
            <person name="Gubbala S."/>
            <person name="Hirani K."/>
            <person name="Jayaseelan J.C."/>
            <person name="Lara F."/>
            <person name="Munidasa M."/>
            <person name="Palculict T."/>
            <person name="Patil S."/>
            <person name="Pu L.-L."/>
            <person name="Saada N."/>
            <person name="Tang L."/>
            <person name="Weissenberger G."/>
            <person name="Zhu Y."/>
            <person name="Hemphill L."/>
            <person name="Shang Y."/>
            <person name="Youmans B."/>
            <person name="Ayvaz T."/>
            <person name="Ross M."/>
            <person name="Santibanez J."/>
            <person name="Aqrawi P."/>
            <person name="Gross S."/>
            <person name="Joshi V."/>
            <person name="Fowler G."/>
            <person name="Nazareth L."/>
            <person name="Reid J."/>
            <person name="Worley K."/>
            <person name="Petrosino J."/>
            <person name="Highlander S."/>
            <person name="Gibbs R."/>
        </authorList>
    </citation>
    <scope>NUCLEOTIDE SEQUENCE [LARGE SCALE GENOMIC DNA]</scope>
    <source>
        <strain evidence="9 10">ATCC BAA-1640</strain>
    </source>
</reference>
<dbReference type="Pfam" id="PF00892">
    <property type="entry name" value="EamA"/>
    <property type="match status" value="2"/>
</dbReference>
<evidence type="ECO:0000313" key="10">
    <source>
        <dbReference type="Proteomes" id="UP000003280"/>
    </source>
</evidence>
<organism evidence="9 10">
    <name type="scientific">Peptoniphilus duerdenii ATCC BAA-1640</name>
    <dbReference type="NCBI Taxonomy" id="862517"/>
    <lineage>
        <taxon>Bacteria</taxon>
        <taxon>Bacillati</taxon>
        <taxon>Bacillota</taxon>
        <taxon>Tissierellia</taxon>
        <taxon>Tissierellales</taxon>
        <taxon>Peptoniphilaceae</taxon>
        <taxon>Peptoniphilus</taxon>
    </lineage>
</organism>
<feature type="transmembrane region" description="Helical" evidence="7">
    <location>
        <begin position="221"/>
        <end position="244"/>
    </location>
</feature>
<feature type="transmembrane region" description="Helical" evidence="7">
    <location>
        <begin position="43"/>
        <end position="68"/>
    </location>
</feature>
<evidence type="ECO:0000256" key="5">
    <source>
        <dbReference type="ARBA" id="ARBA00022989"/>
    </source>
</evidence>
<evidence type="ECO:0000256" key="7">
    <source>
        <dbReference type="SAM" id="Phobius"/>
    </source>
</evidence>
<comment type="similarity">
    <text evidence="2">Belongs to the EamA transporter family.</text>
</comment>
<dbReference type="OrthoDB" id="3190463at2"/>
<feature type="domain" description="EamA" evidence="8">
    <location>
        <begin position="165"/>
        <end position="298"/>
    </location>
</feature>
<feature type="transmembrane region" description="Helical" evidence="7">
    <location>
        <begin position="168"/>
        <end position="186"/>
    </location>
</feature>
<feature type="transmembrane region" description="Helical" evidence="7">
    <location>
        <begin position="80"/>
        <end position="100"/>
    </location>
</feature>
<evidence type="ECO:0000256" key="4">
    <source>
        <dbReference type="ARBA" id="ARBA00022692"/>
    </source>
</evidence>
<accession>E0NKM0</accession>
<dbReference type="eggNOG" id="COG0697">
    <property type="taxonomic scope" value="Bacteria"/>
</dbReference>
<keyword evidence="4 7" id="KW-0812">Transmembrane</keyword>
<dbReference type="Proteomes" id="UP000003280">
    <property type="component" value="Unassembled WGS sequence"/>
</dbReference>
<dbReference type="STRING" id="862517.HMPREF9225_0709"/>
<feature type="domain" description="EamA" evidence="8">
    <location>
        <begin position="11"/>
        <end position="153"/>
    </location>
</feature>
<dbReference type="InterPro" id="IPR037185">
    <property type="entry name" value="EmrE-like"/>
</dbReference>
<protein>
    <submittedName>
        <fullName evidence="9">Putative membrane protein</fullName>
    </submittedName>
</protein>
<dbReference type="RefSeq" id="WP_008901524.1">
    <property type="nucleotide sequence ID" value="NZ_GL397071.1"/>
</dbReference>
<dbReference type="InterPro" id="IPR000620">
    <property type="entry name" value="EamA_dom"/>
</dbReference>
<sequence>MEKFFKNKKNAIILSLFAMLLWGSAIPLIKTTYKVMQVPSDDFGLKILIAGVRFFMAGILAIFYHQFFKTKESKFSKLNLKFVIILSLVQTTFQYFFYYIGLSNTHGVKASIIQAFGSFLIVIMAAAFIPGERLNLNKVLAVIIGTAGILVTNLNGDAGGGISLKGEGFIIIATFFNALATILVRLKGRNQDPFLLTGSQFAIGGLVLIFGGIFLKKSAFYLSPLAFIMLTYGAFISATAFSLWTIVLQYHSAGEFGIYKLFIPIFGTILSIIFLKEKFTFLLFIGLALVIIGTLVLNMKNLKKSSSK</sequence>
<proteinExistence type="inferred from homology"/>
<name>E0NKM0_9FIRM</name>
<evidence type="ECO:0000256" key="2">
    <source>
        <dbReference type="ARBA" id="ARBA00007362"/>
    </source>
</evidence>
<evidence type="ECO:0000259" key="8">
    <source>
        <dbReference type="Pfam" id="PF00892"/>
    </source>
</evidence>
<comment type="caution">
    <text evidence="9">The sequence shown here is derived from an EMBL/GenBank/DDBJ whole genome shotgun (WGS) entry which is preliminary data.</text>
</comment>
<comment type="subcellular location">
    <subcellularLocation>
        <location evidence="1">Cell membrane</location>
        <topology evidence="1">Multi-pass membrane protein</topology>
    </subcellularLocation>
</comment>
<feature type="transmembrane region" description="Helical" evidence="7">
    <location>
        <begin position="112"/>
        <end position="129"/>
    </location>
</feature>
<gene>
    <name evidence="9" type="ORF">HMPREF9225_0709</name>
</gene>
<dbReference type="AlphaFoldDB" id="E0NKM0"/>